<gene>
    <name evidence="9" type="ORF">TWF696_003267</name>
</gene>
<evidence type="ECO:0000256" key="6">
    <source>
        <dbReference type="PROSITE-ProRule" id="PRU00042"/>
    </source>
</evidence>
<comment type="caution">
    <text evidence="9">The sequence shown here is derived from an EMBL/GenBank/DDBJ whole genome shotgun (WGS) entry which is preliminary data.</text>
</comment>
<dbReference type="PROSITE" id="PS00028">
    <property type="entry name" value="ZINC_FINGER_C2H2_1"/>
    <property type="match status" value="2"/>
</dbReference>
<dbReference type="SMART" id="SM00355">
    <property type="entry name" value="ZnF_C2H2"/>
    <property type="match status" value="3"/>
</dbReference>
<organism evidence="9 10">
    <name type="scientific">Orbilia brochopaga</name>
    <dbReference type="NCBI Taxonomy" id="3140254"/>
    <lineage>
        <taxon>Eukaryota</taxon>
        <taxon>Fungi</taxon>
        <taxon>Dikarya</taxon>
        <taxon>Ascomycota</taxon>
        <taxon>Pezizomycotina</taxon>
        <taxon>Orbiliomycetes</taxon>
        <taxon>Orbiliales</taxon>
        <taxon>Orbiliaceae</taxon>
        <taxon>Orbilia</taxon>
    </lineage>
</organism>
<dbReference type="Gene3D" id="3.30.160.60">
    <property type="entry name" value="Classic Zinc Finger"/>
    <property type="match status" value="2"/>
</dbReference>
<dbReference type="Pfam" id="PF00096">
    <property type="entry name" value="zf-C2H2"/>
    <property type="match status" value="1"/>
</dbReference>
<keyword evidence="10" id="KW-1185">Reference proteome</keyword>
<evidence type="ECO:0000256" key="5">
    <source>
        <dbReference type="ARBA" id="ARBA00044085"/>
    </source>
</evidence>
<dbReference type="InterPro" id="IPR036236">
    <property type="entry name" value="Znf_C2H2_sf"/>
</dbReference>
<sequence>MSFTFATNTLEPPSKDTHDYQTPSTDDSALWDCQGSSDPAGPAYPIGLAYNWNDLSASQEPLAIPQHIQPPAPIHSNGTSSLGGAPVEWQQGSSYHYLSMYAQDSSLSLPWPSPLVLKGSAQAAYGSEVPIDAFATPGLAWGQSVTKVTPDGHPKERSGLQSQPISPPGEWHQIFSWLANAKSNSSGSNQATSRDIGADDMLGANGFSTASFSPEALQSTVDQILSSQKYPDSSPEACRKQDGPKAKANRKLNDEEKRIYVCDFDRCGKSFKDKAGLRKHKYIHNPRSYPCNDCAHKFHTSRDLNRHYQTCHTGGVGPIRTGSTYLCRYPGCGRGPKRPFSRRDNVRQHITNVHHVPGDLVDTNIEEIPEASMSNTADVTAPEVSSTDAGVNLQTDPTLDAPGDVPIEETLSAIVPPGGDPTSTLTTDAPKENAADIEQSLPDTVADKAMFREFTNQSDSDEEVFEYGPPPMPKHRTPPSRMALDAPDYRGYSAFGESEESINSISSIQPIRRVISRKKVASAKRSYLKGTLSNPAKSDALSDLLETKLQKPTPGEDRPGLRMRETAKVGPPPAPSRSPGLSLAPLVPEDEALLPPLPLPPPPSLPPQSYGFGHSRSVSPSRAFVPAAEEEQALQVSTEITPQRSVRLSYTSVNRKPAPMPISFSEKYGPLDESGSDPDISNDMFRIPRLDTAPEIGYCASNRIPRLESLRFPRSMRLQSSVTPLSGVTVAGSVVNFNIQRQASLNPDACQLLQPPQQQQADITPMQTGIPERTSESLPLRRARTSSFFRYSKGTPLSSDDKVKLLPLRRLYSAAVPFEASTPQTSDKVEKATLPTSSGASEDRYRMSIGTPSSLTFDEKRKEALKKSRTQKFLDMFKYPRRRSQQDDEADKDLALGLQNLELA</sequence>
<dbReference type="GO" id="GO:0005667">
    <property type="term" value="C:transcription regulator complex"/>
    <property type="evidence" value="ECO:0007669"/>
    <property type="project" value="TreeGrafter"/>
</dbReference>
<evidence type="ECO:0000256" key="1">
    <source>
        <dbReference type="ARBA" id="ARBA00022723"/>
    </source>
</evidence>
<dbReference type="AlphaFoldDB" id="A0AAV9TYA4"/>
<evidence type="ECO:0000259" key="8">
    <source>
        <dbReference type="PROSITE" id="PS50157"/>
    </source>
</evidence>
<dbReference type="InterPro" id="IPR013087">
    <property type="entry name" value="Znf_C2H2_type"/>
</dbReference>
<feature type="region of interest" description="Disordered" evidence="7">
    <location>
        <begin position="1"/>
        <end position="37"/>
    </location>
</feature>
<feature type="compositionally biased region" description="Basic and acidic residues" evidence="7">
    <location>
        <begin position="545"/>
        <end position="567"/>
    </location>
</feature>
<dbReference type="SUPFAM" id="SSF57667">
    <property type="entry name" value="beta-beta-alpha zinc fingers"/>
    <property type="match status" value="1"/>
</dbReference>
<dbReference type="GO" id="GO:0000785">
    <property type="term" value="C:chromatin"/>
    <property type="evidence" value="ECO:0007669"/>
    <property type="project" value="TreeGrafter"/>
</dbReference>
<accession>A0AAV9TYA4</accession>
<feature type="compositionally biased region" description="Pro residues" evidence="7">
    <location>
        <begin position="595"/>
        <end position="606"/>
    </location>
</feature>
<feature type="region of interest" description="Disordered" evidence="7">
    <location>
        <begin position="525"/>
        <end position="617"/>
    </location>
</feature>
<dbReference type="GO" id="GO:0008270">
    <property type="term" value="F:zinc ion binding"/>
    <property type="evidence" value="ECO:0007669"/>
    <property type="project" value="UniProtKB-KW"/>
</dbReference>
<feature type="compositionally biased region" description="Basic and acidic residues" evidence="7">
    <location>
        <begin position="237"/>
        <end position="250"/>
    </location>
</feature>
<evidence type="ECO:0000256" key="4">
    <source>
        <dbReference type="ARBA" id="ARBA00022833"/>
    </source>
</evidence>
<dbReference type="PANTHER" id="PTHR14003">
    <property type="entry name" value="TRANSCRIPTIONAL REPRESSOR PROTEIN YY"/>
    <property type="match status" value="1"/>
</dbReference>
<feature type="domain" description="C2H2-type" evidence="8">
    <location>
        <begin position="289"/>
        <end position="314"/>
    </location>
</feature>
<feature type="region of interest" description="Disordered" evidence="7">
    <location>
        <begin position="145"/>
        <end position="167"/>
    </location>
</feature>
<dbReference type="EMBL" id="JAVHNQ010000016">
    <property type="protein sequence ID" value="KAK6331203.1"/>
    <property type="molecule type" value="Genomic_DNA"/>
</dbReference>
<evidence type="ECO:0000256" key="2">
    <source>
        <dbReference type="ARBA" id="ARBA00022737"/>
    </source>
</evidence>
<keyword evidence="2" id="KW-0677">Repeat</keyword>
<dbReference type="GO" id="GO:0000978">
    <property type="term" value="F:RNA polymerase II cis-regulatory region sequence-specific DNA binding"/>
    <property type="evidence" value="ECO:0007669"/>
    <property type="project" value="TreeGrafter"/>
</dbReference>
<protein>
    <recommendedName>
        <fullName evidence="5">C2H2 type master regulator of conidiophore development brlA</fullName>
    </recommendedName>
</protein>
<name>A0AAV9TYA4_9PEZI</name>
<feature type="domain" description="C2H2-type" evidence="8">
    <location>
        <begin position="260"/>
        <end position="289"/>
    </location>
</feature>
<dbReference type="Proteomes" id="UP001375240">
    <property type="component" value="Unassembled WGS sequence"/>
</dbReference>
<feature type="region of interest" description="Disordered" evidence="7">
    <location>
        <begin position="226"/>
        <end position="250"/>
    </location>
</feature>
<dbReference type="GO" id="GO:0000981">
    <property type="term" value="F:DNA-binding transcription factor activity, RNA polymerase II-specific"/>
    <property type="evidence" value="ECO:0007669"/>
    <property type="project" value="TreeGrafter"/>
</dbReference>
<dbReference type="PANTHER" id="PTHR14003:SF19">
    <property type="entry name" value="YY2 TRANSCRIPTION FACTOR"/>
    <property type="match status" value="1"/>
</dbReference>
<feature type="compositionally biased region" description="Polar residues" evidence="7">
    <location>
        <begin position="1"/>
        <end position="11"/>
    </location>
</feature>
<keyword evidence="1" id="KW-0479">Metal-binding</keyword>
<dbReference type="PROSITE" id="PS50157">
    <property type="entry name" value="ZINC_FINGER_C2H2_2"/>
    <property type="match status" value="2"/>
</dbReference>
<evidence type="ECO:0000313" key="10">
    <source>
        <dbReference type="Proteomes" id="UP001375240"/>
    </source>
</evidence>
<reference evidence="9 10" key="1">
    <citation type="submission" date="2019-10" db="EMBL/GenBank/DDBJ databases">
        <authorList>
            <person name="Palmer J.M."/>
        </authorList>
    </citation>
    <scope>NUCLEOTIDE SEQUENCE [LARGE SCALE GENOMIC DNA]</scope>
    <source>
        <strain evidence="9 10">TWF696</strain>
    </source>
</reference>
<evidence type="ECO:0000256" key="3">
    <source>
        <dbReference type="ARBA" id="ARBA00022771"/>
    </source>
</evidence>
<evidence type="ECO:0000256" key="7">
    <source>
        <dbReference type="SAM" id="MobiDB-lite"/>
    </source>
</evidence>
<keyword evidence="4" id="KW-0862">Zinc</keyword>
<feature type="region of interest" description="Disordered" evidence="7">
    <location>
        <begin position="822"/>
        <end position="852"/>
    </location>
</feature>
<proteinExistence type="predicted"/>
<feature type="region of interest" description="Disordered" evidence="7">
    <location>
        <begin position="661"/>
        <end position="680"/>
    </location>
</feature>
<keyword evidence="3 6" id="KW-0863">Zinc-finger</keyword>
<evidence type="ECO:0000313" key="9">
    <source>
        <dbReference type="EMBL" id="KAK6331203.1"/>
    </source>
</evidence>